<protein>
    <submittedName>
        <fullName evidence="2">Uncharacterized protein</fullName>
    </submittedName>
</protein>
<reference evidence="2 3" key="1">
    <citation type="submission" date="2018-11" db="EMBL/GenBank/DDBJ databases">
        <title>Sequencing the genomes of 1000 actinobacteria strains.</title>
        <authorList>
            <person name="Klenk H.-P."/>
        </authorList>
    </citation>
    <scope>NUCLEOTIDE SEQUENCE [LARGE SCALE GENOMIC DNA]</scope>
    <source>
        <strain evidence="2 3">DSM 12652</strain>
    </source>
</reference>
<feature type="region of interest" description="Disordered" evidence="1">
    <location>
        <begin position="73"/>
        <end position="115"/>
    </location>
</feature>
<proteinExistence type="predicted"/>
<organism evidence="2 3">
    <name type="scientific">Nocardioides aurantiacus</name>
    <dbReference type="NCBI Taxonomy" id="86796"/>
    <lineage>
        <taxon>Bacteria</taxon>
        <taxon>Bacillati</taxon>
        <taxon>Actinomycetota</taxon>
        <taxon>Actinomycetes</taxon>
        <taxon>Propionibacteriales</taxon>
        <taxon>Nocardioidaceae</taxon>
        <taxon>Nocardioides</taxon>
    </lineage>
</organism>
<dbReference type="OrthoDB" id="4170613at2"/>
<dbReference type="AlphaFoldDB" id="A0A3N2CS87"/>
<gene>
    <name evidence="2" type="ORF">EDD33_1243</name>
</gene>
<accession>A0A3N2CS87</accession>
<evidence type="ECO:0000256" key="1">
    <source>
        <dbReference type="SAM" id="MobiDB-lite"/>
    </source>
</evidence>
<comment type="caution">
    <text evidence="2">The sequence shown here is derived from an EMBL/GenBank/DDBJ whole genome shotgun (WGS) entry which is preliminary data.</text>
</comment>
<dbReference type="Proteomes" id="UP000281738">
    <property type="component" value="Unassembled WGS sequence"/>
</dbReference>
<dbReference type="EMBL" id="RKHO01000001">
    <property type="protein sequence ID" value="ROR90403.1"/>
    <property type="molecule type" value="Genomic_DNA"/>
</dbReference>
<evidence type="ECO:0000313" key="3">
    <source>
        <dbReference type="Proteomes" id="UP000281738"/>
    </source>
</evidence>
<evidence type="ECO:0000313" key="2">
    <source>
        <dbReference type="EMBL" id="ROR90403.1"/>
    </source>
</evidence>
<dbReference type="RefSeq" id="WP_123389559.1">
    <property type="nucleotide sequence ID" value="NZ_RKHO01000001.1"/>
</dbReference>
<sequence>MEVVFERVEGRRYRVGVRRSGRHDTGPDVPPRVGVGAPVGDVPHDLVHLAIEEALGLRLGIFGQVAAGGDLGGFFTPPPAERNPVRDQRRSRRLSRAGAADASRSESLAACVDHEGRLDPDRASAYATPREVERVQRRLGELVERWRVTPPGGELVVTWPEHLTVRRGVLPPA</sequence>
<name>A0A3N2CS87_9ACTN</name>
<keyword evidence="3" id="KW-1185">Reference proteome</keyword>